<dbReference type="OrthoDB" id="5597935at2759"/>
<gene>
    <name evidence="1" type="ORF">FWILDA_LOCUS14262</name>
</gene>
<proteinExistence type="predicted"/>
<protein>
    <submittedName>
        <fullName evidence="1">19267_t:CDS:1</fullName>
    </submittedName>
</protein>
<name>A0A9W4T2M1_9GLOM</name>
<evidence type="ECO:0000313" key="2">
    <source>
        <dbReference type="Proteomes" id="UP001153678"/>
    </source>
</evidence>
<sequence length="145" mass="16597">MDNEWKNAKSKLENLFTDSKMRSAIKGQLLGIDIKNRLEYFEGDDEEIKASLNTFLFVQNGPINQQERYMRSAGTGKSRNAEEFYRTAIACLSAVLSWDIMGHLGLIWDIVGTYNEDLELRKKIEDAFVFSVGFKNENSLRCGVE</sequence>
<accession>A0A9W4T2M1</accession>
<comment type="caution">
    <text evidence="1">The sequence shown here is derived from an EMBL/GenBank/DDBJ whole genome shotgun (WGS) entry which is preliminary data.</text>
</comment>
<dbReference type="EMBL" id="CAMKVN010006063">
    <property type="protein sequence ID" value="CAI2189805.1"/>
    <property type="molecule type" value="Genomic_DNA"/>
</dbReference>
<reference evidence="1" key="1">
    <citation type="submission" date="2022-08" db="EMBL/GenBank/DDBJ databases">
        <authorList>
            <person name="Kallberg Y."/>
            <person name="Tangrot J."/>
            <person name="Rosling A."/>
        </authorList>
    </citation>
    <scope>NUCLEOTIDE SEQUENCE</scope>
    <source>
        <strain evidence="1">Wild A</strain>
    </source>
</reference>
<dbReference type="AlphaFoldDB" id="A0A9W4T2M1"/>
<organism evidence="1 2">
    <name type="scientific">Funneliformis geosporum</name>
    <dbReference type="NCBI Taxonomy" id="1117311"/>
    <lineage>
        <taxon>Eukaryota</taxon>
        <taxon>Fungi</taxon>
        <taxon>Fungi incertae sedis</taxon>
        <taxon>Mucoromycota</taxon>
        <taxon>Glomeromycotina</taxon>
        <taxon>Glomeromycetes</taxon>
        <taxon>Glomerales</taxon>
        <taxon>Glomeraceae</taxon>
        <taxon>Funneliformis</taxon>
    </lineage>
</organism>
<keyword evidence="2" id="KW-1185">Reference proteome</keyword>
<dbReference type="Proteomes" id="UP001153678">
    <property type="component" value="Unassembled WGS sequence"/>
</dbReference>
<evidence type="ECO:0000313" key="1">
    <source>
        <dbReference type="EMBL" id="CAI2189805.1"/>
    </source>
</evidence>